<organism evidence="2 3">
    <name type="scientific">Ditylenchus dipsaci</name>
    <dbReference type="NCBI Taxonomy" id="166011"/>
    <lineage>
        <taxon>Eukaryota</taxon>
        <taxon>Metazoa</taxon>
        <taxon>Ecdysozoa</taxon>
        <taxon>Nematoda</taxon>
        <taxon>Chromadorea</taxon>
        <taxon>Rhabditida</taxon>
        <taxon>Tylenchina</taxon>
        <taxon>Tylenchomorpha</taxon>
        <taxon>Sphaerularioidea</taxon>
        <taxon>Anguinidae</taxon>
        <taxon>Anguininae</taxon>
        <taxon>Ditylenchus</taxon>
    </lineage>
</organism>
<evidence type="ECO:0000313" key="2">
    <source>
        <dbReference type="Proteomes" id="UP000887574"/>
    </source>
</evidence>
<evidence type="ECO:0000313" key="3">
    <source>
        <dbReference type="WBParaSite" id="jg21671"/>
    </source>
</evidence>
<proteinExistence type="predicted"/>
<dbReference type="AlphaFoldDB" id="A0A915DMV2"/>
<name>A0A915DMV2_9BILA</name>
<feature type="region of interest" description="Disordered" evidence="1">
    <location>
        <begin position="46"/>
        <end position="77"/>
    </location>
</feature>
<evidence type="ECO:0000256" key="1">
    <source>
        <dbReference type="SAM" id="MobiDB-lite"/>
    </source>
</evidence>
<reference evidence="3" key="1">
    <citation type="submission" date="2022-11" db="UniProtKB">
        <authorList>
            <consortium name="WormBaseParasite"/>
        </authorList>
    </citation>
    <scope>IDENTIFICATION</scope>
</reference>
<feature type="compositionally biased region" description="Basic and acidic residues" evidence="1">
    <location>
        <begin position="54"/>
        <end position="65"/>
    </location>
</feature>
<dbReference type="WBParaSite" id="jg21671">
    <property type="protein sequence ID" value="jg21671"/>
    <property type="gene ID" value="jg21671"/>
</dbReference>
<accession>A0A915DMV2</accession>
<dbReference type="Proteomes" id="UP000887574">
    <property type="component" value="Unplaced"/>
</dbReference>
<protein>
    <submittedName>
        <fullName evidence="3">BED-type domain-containing protein</fullName>
    </submittedName>
</protein>
<sequence length="104" mass="12342">MSTISDTLSSSVKKRRRNTIWDMYEKEEDSHCEIKWKCSECQERHSNHPTSVSRHWELKHKEKQQPKKLRSQISEDTATLNSRDSRVYRALVDVLPIPCMSVIR</sequence>
<keyword evidence="2" id="KW-1185">Reference proteome</keyword>